<keyword evidence="2" id="KW-1185">Reference proteome</keyword>
<organism evidence="1 2">
    <name type="scientific">Potamilus streckersoni</name>
    <dbReference type="NCBI Taxonomy" id="2493646"/>
    <lineage>
        <taxon>Eukaryota</taxon>
        <taxon>Metazoa</taxon>
        <taxon>Spiralia</taxon>
        <taxon>Lophotrochozoa</taxon>
        <taxon>Mollusca</taxon>
        <taxon>Bivalvia</taxon>
        <taxon>Autobranchia</taxon>
        <taxon>Heteroconchia</taxon>
        <taxon>Palaeoheterodonta</taxon>
        <taxon>Unionida</taxon>
        <taxon>Unionoidea</taxon>
        <taxon>Unionidae</taxon>
        <taxon>Ambleminae</taxon>
        <taxon>Lampsilini</taxon>
        <taxon>Potamilus</taxon>
    </lineage>
</organism>
<reference evidence="1" key="3">
    <citation type="submission" date="2023-05" db="EMBL/GenBank/DDBJ databases">
        <authorList>
            <person name="Smith C.H."/>
        </authorList>
    </citation>
    <scope>NUCLEOTIDE SEQUENCE</scope>
    <source>
        <strain evidence="1">CHS0354</strain>
        <tissue evidence="1">Mantle</tissue>
    </source>
</reference>
<sequence length="60" mass="6997">MDFPANLPTCTTTTPEAEEVLNINLRSSLRLESETPPKPTKKRKFLVRIYTQKSEDKYLR</sequence>
<evidence type="ECO:0000313" key="2">
    <source>
        <dbReference type="Proteomes" id="UP001195483"/>
    </source>
</evidence>
<reference evidence="1" key="2">
    <citation type="journal article" date="2021" name="Genome Biol. Evol.">
        <title>Developing a high-quality reference genome for a parasitic bivalve with doubly uniparental inheritance (Bivalvia: Unionida).</title>
        <authorList>
            <person name="Smith C.H."/>
        </authorList>
    </citation>
    <scope>NUCLEOTIDE SEQUENCE</scope>
    <source>
        <strain evidence="1">CHS0354</strain>
        <tissue evidence="1">Mantle</tissue>
    </source>
</reference>
<protein>
    <submittedName>
        <fullName evidence="1">Uncharacterized protein</fullName>
    </submittedName>
</protein>
<proteinExistence type="predicted"/>
<evidence type="ECO:0000313" key="1">
    <source>
        <dbReference type="EMBL" id="KAK3601644.1"/>
    </source>
</evidence>
<reference evidence="1" key="1">
    <citation type="journal article" date="2021" name="Genome Biol. Evol.">
        <title>A High-Quality Reference Genome for a Parasitic Bivalve with Doubly Uniparental Inheritance (Bivalvia: Unionida).</title>
        <authorList>
            <person name="Smith C.H."/>
        </authorList>
    </citation>
    <scope>NUCLEOTIDE SEQUENCE</scope>
    <source>
        <strain evidence="1">CHS0354</strain>
    </source>
</reference>
<comment type="caution">
    <text evidence="1">The sequence shown here is derived from an EMBL/GenBank/DDBJ whole genome shotgun (WGS) entry which is preliminary data.</text>
</comment>
<dbReference type="Proteomes" id="UP001195483">
    <property type="component" value="Unassembled WGS sequence"/>
</dbReference>
<accession>A0AAE0T0V3</accession>
<name>A0AAE0T0V3_9BIVA</name>
<dbReference type="AlphaFoldDB" id="A0AAE0T0V3"/>
<dbReference type="EMBL" id="JAEAOA010002230">
    <property type="protein sequence ID" value="KAK3601644.1"/>
    <property type="molecule type" value="Genomic_DNA"/>
</dbReference>
<gene>
    <name evidence="1" type="ORF">CHS0354_038204</name>
</gene>